<keyword evidence="9" id="KW-0902">Two-component regulatory system</keyword>
<evidence type="ECO:0000256" key="10">
    <source>
        <dbReference type="ARBA" id="ARBA00023136"/>
    </source>
</evidence>
<dbReference type="InterPro" id="IPR050428">
    <property type="entry name" value="TCS_sensor_his_kinase"/>
</dbReference>
<evidence type="ECO:0000256" key="3">
    <source>
        <dbReference type="ARBA" id="ARBA00012438"/>
    </source>
</evidence>
<dbReference type="PRINTS" id="PR00344">
    <property type="entry name" value="BCTRLSENSOR"/>
</dbReference>
<comment type="catalytic activity">
    <reaction evidence="1">
        <text>ATP + protein L-histidine = ADP + protein N-phospho-L-histidine.</text>
        <dbReference type="EC" id="2.7.13.3"/>
    </reaction>
</comment>
<dbReference type="SMART" id="SM00387">
    <property type="entry name" value="HATPase_c"/>
    <property type="match status" value="1"/>
</dbReference>
<keyword evidence="5" id="KW-0808">Transferase</keyword>
<comment type="caution">
    <text evidence="14">The sequence shown here is derived from an EMBL/GenBank/DDBJ whole genome shotgun (WGS) entry which is preliminary data.</text>
</comment>
<keyword evidence="10 11" id="KW-0472">Membrane</keyword>
<name>A0A3D9HWQ7_9PROT</name>
<dbReference type="InterPro" id="IPR003594">
    <property type="entry name" value="HATPase_dom"/>
</dbReference>
<dbReference type="Gene3D" id="1.10.287.130">
    <property type="match status" value="1"/>
</dbReference>
<dbReference type="Pfam" id="PF02518">
    <property type="entry name" value="HATPase_c"/>
    <property type="match status" value="1"/>
</dbReference>
<dbReference type="SUPFAM" id="SSF47384">
    <property type="entry name" value="Homodimeric domain of signal transducing histidine kinase"/>
    <property type="match status" value="1"/>
</dbReference>
<dbReference type="InterPro" id="IPR003660">
    <property type="entry name" value="HAMP_dom"/>
</dbReference>
<evidence type="ECO:0000256" key="5">
    <source>
        <dbReference type="ARBA" id="ARBA00022679"/>
    </source>
</evidence>
<gene>
    <name evidence="14" type="ORF">DFP90_101737</name>
</gene>
<evidence type="ECO:0000256" key="6">
    <source>
        <dbReference type="ARBA" id="ARBA00022692"/>
    </source>
</evidence>
<feature type="domain" description="Histidine kinase" evidence="12">
    <location>
        <begin position="141"/>
        <end position="345"/>
    </location>
</feature>
<dbReference type="InterPro" id="IPR004358">
    <property type="entry name" value="Sig_transdc_His_kin-like_C"/>
</dbReference>
<evidence type="ECO:0000313" key="14">
    <source>
        <dbReference type="EMBL" id="RED53938.1"/>
    </source>
</evidence>
<evidence type="ECO:0000256" key="7">
    <source>
        <dbReference type="ARBA" id="ARBA00022777"/>
    </source>
</evidence>
<dbReference type="Gene3D" id="3.30.565.10">
    <property type="entry name" value="Histidine kinase-like ATPase, C-terminal domain"/>
    <property type="match status" value="1"/>
</dbReference>
<accession>A0A3D9HWQ7</accession>
<dbReference type="Pfam" id="PF00512">
    <property type="entry name" value="HisKA"/>
    <property type="match status" value="1"/>
</dbReference>
<dbReference type="CDD" id="cd00082">
    <property type="entry name" value="HisKA"/>
    <property type="match status" value="1"/>
</dbReference>
<dbReference type="CDD" id="cd00075">
    <property type="entry name" value="HATPase"/>
    <property type="match status" value="1"/>
</dbReference>
<dbReference type="EC" id="2.7.13.3" evidence="3"/>
<dbReference type="InterPro" id="IPR005467">
    <property type="entry name" value="His_kinase_dom"/>
</dbReference>
<protein>
    <recommendedName>
        <fullName evidence="3">histidine kinase</fullName>
        <ecNumber evidence="3">2.7.13.3</ecNumber>
    </recommendedName>
</protein>
<keyword evidence="6 11" id="KW-0812">Transmembrane</keyword>
<keyword evidence="4" id="KW-0597">Phosphoprotein</keyword>
<keyword evidence="15" id="KW-1185">Reference proteome</keyword>
<dbReference type="AlphaFoldDB" id="A0A3D9HWQ7"/>
<evidence type="ECO:0000313" key="15">
    <source>
        <dbReference type="Proteomes" id="UP000256845"/>
    </source>
</evidence>
<sequence>MTDKGRSITITLLKRLSLIALAVLVIISAIMLHEYQEILDGSEGADRIADELMIEFIEEFGWVMVATIAAGFGVIILTVRSSLKPLMAVSEEAEKLGPENMDQRLSTNGVPREIRPLVDRVNEALDRMEAGYKQQKAFTADVAHELRTPLAVLRARFEADIDPRAAEPFIHDLDSLDRLIGQMLKASQVETLILHENDQTDLSAIAARVVTDMAVLAIAEGKSVELIGAENPMIVPGLEEALYQAVRNLVENALRHSPAAGVVSVILRENGQPVIEVQDRGEGLAAGIEDKLFQRFWRKDRMGGSGAGLGLSIVARIMELHGGRASAKNAAEGGAVFTLTFPPSPAAS</sequence>
<evidence type="ECO:0000259" key="12">
    <source>
        <dbReference type="PROSITE" id="PS50109"/>
    </source>
</evidence>
<evidence type="ECO:0000259" key="13">
    <source>
        <dbReference type="PROSITE" id="PS50885"/>
    </source>
</evidence>
<feature type="domain" description="HAMP" evidence="13">
    <location>
        <begin position="80"/>
        <end position="133"/>
    </location>
</feature>
<reference evidence="14 15" key="1">
    <citation type="submission" date="2018-07" db="EMBL/GenBank/DDBJ databases">
        <title>Genomic Encyclopedia of Type Strains, Phase III (KMG-III): the genomes of soil and plant-associated and newly described type strains.</title>
        <authorList>
            <person name="Whitman W."/>
        </authorList>
    </citation>
    <scope>NUCLEOTIDE SEQUENCE [LARGE SCALE GENOMIC DNA]</scope>
    <source>
        <strain evidence="14 15">CECT 8488</strain>
    </source>
</reference>
<dbReference type="InterPro" id="IPR036890">
    <property type="entry name" value="HATPase_C_sf"/>
</dbReference>
<dbReference type="PANTHER" id="PTHR45436">
    <property type="entry name" value="SENSOR HISTIDINE KINASE YKOH"/>
    <property type="match status" value="1"/>
</dbReference>
<dbReference type="EMBL" id="QRDW01000001">
    <property type="protein sequence ID" value="RED53938.1"/>
    <property type="molecule type" value="Genomic_DNA"/>
</dbReference>
<feature type="transmembrane region" description="Helical" evidence="11">
    <location>
        <begin position="60"/>
        <end position="79"/>
    </location>
</feature>
<evidence type="ECO:0000256" key="11">
    <source>
        <dbReference type="SAM" id="Phobius"/>
    </source>
</evidence>
<organism evidence="14 15">
    <name type="scientific">Aestuariispira insulae</name>
    <dbReference type="NCBI Taxonomy" id="1461337"/>
    <lineage>
        <taxon>Bacteria</taxon>
        <taxon>Pseudomonadati</taxon>
        <taxon>Pseudomonadota</taxon>
        <taxon>Alphaproteobacteria</taxon>
        <taxon>Rhodospirillales</taxon>
        <taxon>Kiloniellaceae</taxon>
        <taxon>Aestuariispira</taxon>
    </lineage>
</organism>
<evidence type="ECO:0000256" key="1">
    <source>
        <dbReference type="ARBA" id="ARBA00000085"/>
    </source>
</evidence>
<feature type="transmembrane region" description="Helical" evidence="11">
    <location>
        <begin position="12"/>
        <end position="32"/>
    </location>
</feature>
<dbReference type="InterPro" id="IPR036097">
    <property type="entry name" value="HisK_dim/P_sf"/>
</dbReference>
<dbReference type="PROSITE" id="PS50885">
    <property type="entry name" value="HAMP"/>
    <property type="match status" value="1"/>
</dbReference>
<dbReference type="Proteomes" id="UP000256845">
    <property type="component" value="Unassembled WGS sequence"/>
</dbReference>
<dbReference type="SUPFAM" id="SSF55874">
    <property type="entry name" value="ATPase domain of HSP90 chaperone/DNA topoisomerase II/histidine kinase"/>
    <property type="match status" value="1"/>
</dbReference>
<evidence type="ECO:0000256" key="9">
    <source>
        <dbReference type="ARBA" id="ARBA00023012"/>
    </source>
</evidence>
<keyword evidence="8 11" id="KW-1133">Transmembrane helix</keyword>
<keyword evidence="7 14" id="KW-0418">Kinase</keyword>
<dbReference type="RefSeq" id="WP_115935037.1">
    <property type="nucleotide sequence ID" value="NZ_QRDW01000001.1"/>
</dbReference>
<dbReference type="InterPro" id="IPR003661">
    <property type="entry name" value="HisK_dim/P_dom"/>
</dbReference>
<dbReference type="GO" id="GO:0000155">
    <property type="term" value="F:phosphorelay sensor kinase activity"/>
    <property type="evidence" value="ECO:0007669"/>
    <property type="project" value="InterPro"/>
</dbReference>
<evidence type="ECO:0000256" key="2">
    <source>
        <dbReference type="ARBA" id="ARBA00004141"/>
    </source>
</evidence>
<proteinExistence type="predicted"/>
<dbReference type="SMART" id="SM00388">
    <property type="entry name" value="HisKA"/>
    <property type="match status" value="1"/>
</dbReference>
<dbReference type="PROSITE" id="PS50109">
    <property type="entry name" value="HIS_KIN"/>
    <property type="match status" value="1"/>
</dbReference>
<evidence type="ECO:0000256" key="4">
    <source>
        <dbReference type="ARBA" id="ARBA00022553"/>
    </source>
</evidence>
<comment type="subcellular location">
    <subcellularLocation>
        <location evidence="2">Membrane</location>
        <topology evidence="2">Multi-pass membrane protein</topology>
    </subcellularLocation>
</comment>
<dbReference type="PANTHER" id="PTHR45436:SF15">
    <property type="entry name" value="SENSOR HISTIDINE KINASE CUSS"/>
    <property type="match status" value="1"/>
</dbReference>
<evidence type="ECO:0000256" key="8">
    <source>
        <dbReference type="ARBA" id="ARBA00022989"/>
    </source>
</evidence>
<dbReference type="OrthoDB" id="8673316at2"/>
<dbReference type="GO" id="GO:0005886">
    <property type="term" value="C:plasma membrane"/>
    <property type="evidence" value="ECO:0007669"/>
    <property type="project" value="TreeGrafter"/>
</dbReference>